<dbReference type="GO" id="GO:0051536">
    <property type="term" value="F:iron-sulfur cluster binding"/>
    <property type="evidence" value="ECO:0007669"/>
    <property type="project" value="UniProtKB-KW"/>
</dbReference>
<gene>
    <name evidence="11" type="ORF">DEALK_01970</name>
</gene>
<evidence type="ECO:0000259" key="10">
    <source>
        <dbReference type="Pfam" id="PF00266"/>
    </source>
</evidence>
<dbReference type="PANTHER" id="PTHR11601:SF34">
    <property type="entry name" value="CYSTEINE DESULFURASE"/>
    <property type="match status" value="1"/>
</dbReference>
<dbReference type="Proteomes" id="UP000053947">
    <property type="component" value="Unassembled WGS sequence"/>
</dbReference>
<feature type="domain" description="Aminotransferase class V" evidence="10">
    <location>
        <begin position="1"/>
        <end position="219"/>
    </location>
</feature>
<comment type="similarity">
    <text evidence="2">Belongs to the class-V pyridoxal-phosphate-dependent aminotransferase family. NifS/IscS subfamily.</text>
</comment>
<dbReference type="AlphaFoldDB" id="A0A0W0GL53"/>
<evidence type="ECO:0000313" key="12">
    <source>
        <dbReference type="Proteomes" id="UP000053947"/>
    </source>
</evidence>
<dbReference type="GO" id="GO:0046872">
    <property type="term" value="F:metal ion binding"/>
    <property type="evidence" value="ECO:0007669"/>
    <property type="project" value="UniProtKB-KW"/>
</dbReference>
<dbReference type="Gene3D" id="3.40.640.10">
    <property type="entry name" value="Type I PLP-dependent aspartate aminotransferase-like (Major domain)"/>
    <property type="match status" value="1"/>
</dbReference>
<evidence type="ECO:0000256" key="1">
    <source>
        <dbReference type="ARBA" id="ARBA00001933"/>
    </source>
</evidence>
<comment type="caution">
    <text evidence="11">The sequence shown here is derived from an EMBL/GenBank/DDBJ whole genome shotgun (WGS) entry which is preliminary data.</text>
</comment>
<evidence type="ECO:0000256" key="3">
    <source>
        <dbReference type="ARBA" id="ARBA00012239"/>
    </source>
</evidence>
<dbReference type="InterPro" id="IPR015422">
    <property type="entry name" value="PyrdxlP-dep_Trfase_small"/>
</dbReference>
<keyword evidence="6" id="KW-0408">Iron</keyword>
<dbReference type="SUPFAM" id="SSF53383">
    <property type="entry name" value="PLP-dependent transferases"/>
    <property type="match status" value="1"/>
</dbReference>
<evidence type="ECO:0000256" key="8">
    <source>
        <dbReference type="ARBA" id="ARBA00050776"/>
    </source>
</evidence>
<proteinExistence type="inferred from homology"/>
<evidence type="ECO:0000256" key="4">
    <source>
        <dbReference type="ARBA" id="ARBA00022723"/>
    </source>
</evidence>
<keyword evidence="12" id="KW-1185">Reference proteome</keyword>
<accession>A0A0W0GL53</accession>
<dbReference type="GO" id="GO:0031071">
    <property type="term" value="F:cysteine desulfurase activity"/>
    <property type="evidence" value="ECO:0007669"/>
    <property type="project" value="UniProtKB-EC"/>
</dbReference>
<dbReference type="STRING" id="1217799.DEALK_01970"/>
<comment type="catalytic activity">
    <reaction evidence="8">
        <text>(sulfur carrier)-H + L-cysteine = (sulfur carrier)-SH + L-alanine</text>
        <dbReference type="Rhea" id="RHEA:43892"/>
        <dbReference type="Rhea" id="RHEA-COMP:14737"/>
        <dbReference type="Rhea" id="RHEA-COMP:14739"/>
        <dbReference type="ChEBI" id="CHEBI:29917"/>
        <dbReference type="ChEBI" id="CHEBI:35235"/>
        <dbReference type="ChEBI" id="CHEBI:57972"/>
        <dbReference type="ChEBI" id="CHEBI:64428"/>
        <dbReference type="EC" id="2.8.1.7"/>
    </reaction>
</comment>
<dbReference type="Gene3D" id="3.90.1150.10">
    <property type="entry name" value="Aspartate Aminotransferase, domain 1"/>
    <property type="match status" value="1"/>
</dbReference>
<evidence type="ECO:0000313" key="11">
    <source>
        <dbReference type="EMBL" id="KTB49284.1"/>
    </source>
</evidence>
<dbReference type="InterPro" id="IPR015421">
    <property type="entry name" value="PyrdxlP-dep_Trfase_major"/>
</dbReference>
<organism evidence="11 12">
    <name type="scientific">Dehalogenimonas alkenigignens</name>
    <dbReference type="NCBI Taxonomy" id="1217799"/>
    <lineage>
        <taxon>Bacteria</taxon>
        <taxon>Bacillati</taxon>
        <taxon>Chloroflexota</taxon>
        <taxon>Dehalococcoidia</taxon>
        <taxon>Dehalococcoidales</taxon>
        <taxon>Dehalococcoidaceae</taxon>
        <taxon>Dehalogenimonas</taxon>
    </lineage>
</organism>
<comment type="cofactor">
    <cofactor evidence="1 9">
        <name>pyridoxal 5'-phosphate</name>
        <dbReference type="ChEBI" id="CHEBI:597326"/>
    </cofactor>
</comment>
<evidence type="ECO:0000256" key="5">
    <source>
        <dbReference type="ARBA" id="ARBA00022898"/>
    </source>
</evidence>
<keyword evidence="4" id="KW-0479">Metal-binding</keyword>
<dbReference type="EC" id="2.8.1.7" evidence="3"/>
<dbReference type="Pfam" id="PF00266">
    <property type="entry name" value="Aminotran_5"/>
    <property type="match status" value="1"/>
</dbReference>
<protein>
    <recommendedName>
        <fullName evidence="3">cysteine desulfurase</fullName>
        <ecNumber evidence="3">2.8.1.7</ecNumber>
    </recommendedName>
</protein>
<dbReference type="InterPro" id="IPR015424">
    <property type="entry name" value="PyrdxlP-dep_Trfase"/>
</dbReference>
<dbReference type="PANTHER" id="PTHR11601">
    <property type="entry name" value="CYSTEINE DESULFURYLASE FAMILY MEMBER"/>
    <property type="match status" value="1"/>
</dbReference>
<dbReference type="InterPro" id="IPR020578">
    <property type="entry name" value="Aminotrans_V_PyrdxlP_BS"/>
</dbReference>
<dbReference type="PATRIC" id="fig|1217799.6.peg.201"/>
<name>A0A0W0GL53_9CHLR</name>
<evidence type="ECO:0000256" key="6">
    <source>
        <dbReference type="ARBA" id="ARBA00023004"/>
    </source>
</evidence>
<evidence type="ECO:0000256" key="7">
    <source>
        <dbReference type="ARBA" id="ARBA00023014"/>
    </source>
</evidence>
<keyword evidence="5" id="KW-0663">Pyridoxal phosphate</keyword>
<keyword evidence="11" id="KW-0808">Transferase</keyword>
<dbReference type="InterPro" id="IPR000192">
    <property type="entry name" value="Aminotrans_V_dom"/>
</dbReference>
<dbReference type="EMBL" id="LFDV01000001">
    <property type="protein sequence ID" value="KTB49284.1"/>
    <property type="molecule type" value="Genomic_DNA"/>
</dbReference>
<dbReference type="GO" id="GO:0008483">
    <property type="term" value="F:transaminase activity"/>
    <property type="evidence" value="ECO:0007669"/>
    <property type="project" value="UniProtKB-KW"/>
</dbReference>
<evidence type="ECO:0000256" key="2">
    <source>
        <dbReference type="ARBA" id="ARBA00006490"/>
    </source>
</evidence>
<evidence type="ECO:0000256" key="9">
    <source>
        <dbReference type="RuleBase" id="RU004504"/>
    </source>
</evidence>
<reference evidence="11 12" key="1">
    <citation type="submission" date="2015-06" db="EMBL/GenBank/DDBJ databases">
        <title>Genome sequence of the organohalide-respiring Dehalogenimonas alkenigignens type strain (IP3-3T).</title>
        <authorList>
            <person name="Key T.A."/>
            <person name="Richmond D.P."/>
            <person name="Bowman K.S."/>
            <person name="Cho Y.-J."/>
            <person name="Chun J."/>
            <person name="da Costa M.S."/>
            <person name="Rainey F.A."/>
            <person name="Moe W.M."/>
        </authorList>
    </citation>
    <scope>NUCLEOTIDE SEQUENCE [LARGE SCALE GENOMIC DNA]</scope>
    <source>
        <strain evidence="11 12">IP3-3</strain>
    </source>
</reference>
<dbReference type="PROSITE" id="PS00595">
    <property type="entry name" value="AA_TRANSFER_CLASS_5"/>
    <property type="match status" value="1"/>
</dbReference>
<sequence length="246" mass="26193">MHANNEIGTVQPVAEIGKIAREHGVLFHVDAVQTAGHLPINVNDLNVDMLSISGHKLYGPKGIGALYIRKGVRIDSLLSGGSQERGKRPGTENVPGIVGFGEAAAIAKAEMADEAVRLTLLRDRLSSELLTRIPDSHPNGHHTLRLPNNVNISFDYVEGESLLLNLDFEGICASTGSACSSSSLEPSHVLLACGKIAEEAHGSLRFSLGKFTTGEDIDSVIEALPRIVKKLRAMSPLAPKSVGLVR</sequence>
<keyword evidence="7" id="KW-0411">Iron-sulfur</keyword>
<keyword evidence="11" id="KW-0032">Aminotransferase</keyword>